<dbReference type="GO" id="GO:0009927">
    <property type="term" value="F:histidine phosphotransfer kinase activity"/>
    <property type="evidence" value="ECO:0007669"/>
    <property type="project" value="TreeGrafter"/>
</dbReference>
<dbReference type="InterPro" id="IPR013656">
    <property type="entry name" value="PAS_4"/>
</dbReference>
<evidence type="ECO:0000256" key="7">
    <source>
        <dbReference type="ARBA" id="ARBA00022777"/>
    </source>
</evidence>
<keyword evidence="16" id="KW-1185">Reference proteome</keyword>
<dbReference type="Gene3D" id="3.30.565.10">
    <property type="entry name" value="Histidine kinase-like ATPase, C-terminal domain"/>
    <property type="match status" value="1"/>
</dbReference>
<dbReference type="Gene3D" id="1.10.287.130">
    <property type="match status" value="1"/>
</dbReference>
<dbReference type="AlphaFoldDB" id="A0A1G7UDC0"/>
<evidence type="ECO:0000256" key="4">
    <source>
        <dbReference type="ARBA" id="ARBA00022553"/>
    </source>
</evidence>
<dbReference type="InterPro" id="IPR003594">
    <property type="entry name" value="HATPase_dom"/>
</dbReference>
<evidence type="ECO:0000259" key="13">
    <source>
        <dbReference type="PROSITE" id="PS50112"/>
    </source>
</evidence>
<evidence type="ECO:0000256" key="5">
    <source>
        <dbReference type="ARBA" id="ARBA00022679"/>
    </source>
</evidence>
<dbReference type="NCBIfam" id="TIGR00229">
    <property type="entry name" value="sensory_box"/>
    <property type="match status" value="2"/>
</dbReference>
<dbReference type="GO" id="GO:0000155">
    <property type="term" value="F:phosphorelay sensor kinase activity"/>
    <property type="evidence" value="ECO:0007669"/>
    <property type="project" value="InterPro"/>
</dbReference>
<evidence type="ECO:0000259" key="12">
    <source>
        <dbReference type="PROSITE" id="PS50109"/>
    </source>
</evidence>
<dbReference type="CDD" id="cd16922">
    <property type="entry name" value="HATPase_EvgS-ArcB-TorS-like"/>
    <property type="match status" value="1"/>
</dbReference>
<dbReference type="OrthoDB" id="9789238at2"/>
<protein>
    <recommendedName>
        <fullName evidence="3">histidine kinase</fullName>
        <ecNumber evidence="3">2.7.13.3</ecNumber>
    </recommendedName>
</protein>
<evidence type="ECO:0000256" key="8">
    <source>
        <dbReference type="ARBA" id="ARBA00022840"/>
    </source>
</evidence>
<dbReference type="GO" id="GO:0005886">
    <property type="term" value="C:plasma membrane"/>
    <property type="evidence" value="ECO:0007669"/>
    <property type="project" value="TreeGrafter"/>
</dbReference>
<dbReference type="Proteomes" id="UP000217076">
    <property type="component" value="Unassembled WGS sequence"/>
</dbReference>
<evidence type="ECO:0000259" key="14">
    <source>
        <dbReference type="PROSITE" id="PS50113"/>
    </source>
</evidence>
<proteinExistence type="predicted"/>
<dbReference type="CDD" id="cd00130">
    <property type="entry name" value="PAS"/>
    <property type="match status" value="2"/>
</dbReference>
<keyword evidence="8" id="KW-0067">ATP-binding</keyword>
<evidence type="ECO:0000313" key="15">
    <source>
        <dbReference type="EMBL" id="SDG45338.1"/>
    </source>
</evidence>
<dbReference type="RefSeq" id="WP_143130906.1">
    <property type="nucleotide sequence ID" value="NZ_FNCV01000001.1"/>
</dbReference>
<comment type="subcellular location">
    <subcellularLocation>
        <location evidence="2">Membrane</location>
    </subcellularLocation>
</comment>
<keyword evidence="4" id="KW-0597">Phosphoprotein</keyword>
<evidence type="ECO:0000256" key="9">
    <source>
        <dbReference type="ARBA" id="ARBA00023012"/>
    </source>
</evidence>
<dbReference type="SMART" id="SM00091">
    <property type="entry name" value="PAS"/>
    <property type="match status" value="4"/>
</dbReference>
<dbReference type="InterPro" id="IPR003661">
    <property type="entry name" value="HisK_dim/P_dom"/>
</dbReference>
<name>A0A1G7UDC0_9PROT</name>
<dbReference type="Pfam" id="PF00512">
    <property type="entry name" value="HisKA"/>
    <property type="match status" value="1"/>
</dbReference>
<evidence type="ECO:0000256" key="3">
    <source>
        <dbReference type="ARBA" id="ARBA00012438"/>
    </source>
</evidence>
<dbReference type="InterPro" id="IPR004358">
    <property type="entry name" value="Sig_transdc_His_kin-like_C"/>
</dbReference>
<dbReference type="FunFam" id="1.10.287.130:FF:000038">
    <property type="entry name" value="Sensory transduction histidine kinase"/>
    <property type="match status" value="1"/>
</dbReference>
<sequence length="782" mass="84906">MTPPPSRPTCPAAASPLSSTDGGAPSRLGRLFALMEGWYFETDAQLRLTFLSDRAEGGLGADGQRSGWAIGQRLDRLLIADTRDDPAERLLAGRLPLDRAVLRKSGHGDPLRLVVSAAPRVDGNGTFLGYDGTARPLRAAPPPPPADAPPGGTPGTPAADDPRWLEAMFQHSFQFYGLLDAEGRLLAASPSSLAFIGRAFAEVHLKPFWETPWWTHSPTEQARLREAIKGAAQGRFARFETSHRDAQGETRFLDVSLTPIHDERGQVGLIVAEGRDVSELRLARQALLKNIQFLNALSDTALTPIFALDGQGHYSFCNEAFQLMIGRPAHEILGHSMYEVSPRMVTQSPHASFHDLLHSGGTQRYQAVLVYSDGSRRDVVVAQAVYQDETGATDGVVSLITDITDLKEAQKRAEDFAAASSDWLWQTDADNRLVFISEKAAELTGLLSEDAFAPDGPLIDQDWDQEGWRQHMDDMAARRPFKDFVYRTRPGSDGVSRFIRVSGVPLFDRHGLFCGYRGTGSDITAQMQAAEDLRAAMRAAEAANRTKSEFLATMSHELRTPLNAIIGFSETMAMGVFGQVSNPAYRGYVNDIKASGEHLLTLVNDILDVSRVEIGEIELFEEDVALADLTGSVLRLVQPRARQAGIVPTITVPVDLPRLRCDQTRIKQALTNLLINAVKFTPSGGSVGLSAWRDEADGTLVMEVADSGIGMSPEQAQRALKPFAQVDSSLARKYEGAGLGLPLAKSLTELHGGTLSIDSAEGQGTRVRLTLPAERLVMSPAG</sequence>
<dbReference type="SMART" id="SM00387">
    <property type="entry name" value="HATPase_c"/>
    <property type="match status" value="1"/>
</dbReference>
<dbReference type="SMART" id="SM00388">
    <property type="entry name" value="HisKA"/>
    <property type="match status" value="1"/>
</dbReference>
<evidence type="ECO:0000313" key="16">
    <source>
        <dbReference type="Proteomes" id="UP000217076"/>
    </source>
</evidence>
<dbReference type="SUPFAM" id="SSF47384">
    <property type="entry name" value="Homodimeric domain of signal transducing histidine kinase"/>
    <property type="match status" value="1"/>
</dbReference>
<dbReference type="InterPro" id="IPR000014">
    <property type="entry name" value="PAS"/>
</dbReference>
<dbReference type="PROSITE" id="PS50109">
    <property type="entry name" value="HIS_KIN"/>
    <property type="match status" value="1"/>
</dbReference>
<dbReference type="Gene3D" id="3.30.450.20">
    <property type="entry name" value="PAS domain"/>
    <property type="match status" value="3"/>
</dbReference>
<dbReference type="EC" id="2.7.13.3" evidence="3"/>
<dbReference type="InterPro" id="IPR005467">
    <property type="entry name" value="His_kinase_dom"/>
</dbReference>
<gene>
    <name evidence="15" type="ORF">SAMN05421742_101290</name>
</gene>
<dbReference type="Pfam" id="PF08448">
    <property type="entry name" value="PAS_4"/>
    <property type="match status" value="2"/>
</dbReference>
<keyword evidence="9" id="KW-0902">Two-component regulatory system</keyword>
<dbReference type="Pfam" id="PF02518">
    <property type="entry name" value="HATPase_c"/>
    <property type="match status" value="1"/>
</dbReference>
<dbReference type="PROSITE" id="PS50113">
    <property type="entry name" value="PAC"/>
    <property type="match status" value="3"/>
</dbReference>
<dbReference type="PANTHER" id="PTHR43047:SF72">
    <property type="entry name" value="OSMOSENSING HISTIDINE PROTEIN KINASE SLN1"/>
    <property type="match status" value="1"/>
</dbReference>
<keyword evidence="5" id="KW-0808">Transferase</keyword>
<dbReference type="PROSITE" id="PS50112">
    <property type="entry name" value="PAS"/>
    <property type="match status" value="1"/>
</dbReference>
<dbReference type="SUPFAM" id="SSF55874">
    <property type="entry name" value="ATPase domain of HSP90 chaperone/DNA topoisomerase II/histidine kinase"/>
    <property type="match status" value="1"/>
</dbReference>
<evidence type="ECO:0000256" key="6">
    <source>
        <dbReference type="ARBA" id="ARBA00022741"/>
    </source>
</evidence>
<dbReference type="InterPro" id="IPR036097">
    <property type="entry name" value="HisK_dim/P_sf"/>
</dbReference>
<feature type="region of interest" description="Disordered" evidence="11">
    <location>
        <begin position="1"/>
        <end position="22"/>
    </location>
</feature>
<dbReference type="InterPro" id="IPR035965">
    <property type="entry name" value="PAS-like_dom_sf"/>
</dbReference>
<feature type="domain" description="PAS" evidence="13">
    <location>
        <begin position="290"/>
        <end position="340"/>
    </location>
</feature>
<dbReference type="InterPro" id="IPR036890">
    <property type="entry name" value="HATPase_C_sf"/>
</dbReference>
<evidence type="ECO:0000256" key="10">
    <source>
        <dbReference type="ARBA" id="ARBA00023136"/>
    </source>
</evidence>
<dbReference type="Pfam" id="PF13426">
    <property type="entry name" value="PAS_9"/>
    <property type="match status" value="1"/>
</dbReference>
<dbReference type="EMBL" id="FNCV01000001">
    <property type="protein sequence ID" value="SDG45338.1"/>
    <property type="molecule type" value="Genomic_DNA"/>
</dbReference>
<dbReference type="CDD" id="cd00082">
    <property type="entry name" value="HisKA"/>
    <property type="match status" value="1"/>
</dbReference>
<evidence type="ECO:0000256" key="1">
    <source>
        <dbReference type="ARBA" id="ARBA00000085"/>
    </source>
</evidence>
<feature type="domain" description="Histidine kinase" evidence="12">
    <location>
        <begin position="553"/>
        <end position="775"/>
    </location>
</feature>
<dbReference type="InterPro" id="IPR000700">
    <property type="entry name" value="PAS-assoc_C"/>
</dbReference>
<evidence type="ECO:0000256" key="11">
    <source>
        <dbReference type="SAM" id="MobiDB-lite"/>
    </source>
</evidence>
<dbReference type="PANTHER" id="PTHR43047">
    <property type="entry name" value="TWO-COMPONENT HISTIDINE PROTEIN KINASE"/>
    <property type="match status" value="1"/>
</dbReference>
<evidence type="ECO:0000256" key="2">
    <source>
        <dbReference type="ARBA" id="ARBA00004370"/>
    </source>
</evidence>
<feature type="region of interest" description="Disordered" evidence="11">
    <location>
        <begin position="132"/>
        <end position="160"/>
    </location>
</feature>
<dbReference type="InterPro" id="IPR001610">
    <property type="entry name" value="PAC"/>
</dbReference>
<dbReference type="STRING" id="83401.SAMN05421742_101290"/>
<organism evidence="15 16">
    <name type="scientific">Roseospirillum parvum</name>
    <dbReference type="NCBI Taxonomy" id="83401"/>
    <lineage>
        <taxon>Bacteria</taxon>
        <taxon>Pseudomonadati</taxon>
        <taxon>Pseudomonadota</taxon>
        <taxon>Alphaproteobacteria</taxon>
        <taxon>Rhodospirillales</taxon>
        <taxon>Rhodospirillaceae</taxon>
        <taxon>Roseospirillum</taxon>
    </lineage>
</organism>
<comment type="catalytic activity">
    <reaction evidence="1">
        <text>ATP + protein L-histidine = ADP + protein N-phospho-L-histidine.</text>
        <dbReference type="EC" id="2.7.13.3"/>
    </reaction>
</comment>
<keyword evidence="6" id="KW-0547">Nucleotide-binding</keyword>
<keyword evidence="10" id="KW-0472">Membrane</keyword>
<accession>A0A1G7UDC0</accession>
<dbReference type="SMART" id="SM00086">
    <property type="entry name" value="PAC"/>
    <property type="match status" value="4"/>
</dbReference>
<feature type="domain" description="PAC" evidence="14">
    <location>
        <begin position="363"/>
        <end position="415"/>
    </location>
</feature>
<keyword evidence="7" id="KW-0418">Kinase</keyword>
<feature type="compositionally biased region" description="Pro residues" evidence="11">
    <location>
        <begin position="139"/>
        <end position="152"/>
    </location>
</feature>
<feature type="domain" description="PAC" evidence="14">
    <location>
        <begin position="237"/>
        <end position="289"/>
    </location>
</feature>
<dbReference type="PRINTS" id="PR00344">
    <property type="entry name" value="BCTRLSENSOR"/>
</dbReference>
<dbReference type="GO" id="GO:0005524">
    <property type="term" value="F:ATP binding"/>
    <property type="evidence" value="ECO:0007669"/>
    <property type="project" value="UniProtKB-KW"/>
</dbReference>
<feature type="domain" description="PAC" evidence="14">
    <location>
        <begin position="482"/>
        <end position="535"/>
    </location>
</feature>
<dbReference type="SUPFAM" id="SSF55785">
    <property type="entry name" value="PYP-like sensor domain (PAS domain)"/>
    <property type="match status" value="3"/>
</dbReference>
<reference evidence="16" key="1">
    <citation type="submission" date="2016-10" db="EMBL/GenBank/DDBJ databases">
        <authorList>
            <person name="Varghese N."/>
            <person name="Submissions S."/>
        </authorList>
    </citation>
    <scope>NUCLEOTIDE SEQUENCE [LARGE SCALE GENOMIC DNA]</scope>
    <source>
        <strain evidence="16">930I</strain>
    </source>
</reference>